<proteinExistence type="predicted"/>
<gene>
    <name evidence="3" type="ORF">CCACVL1_27192</name>
</gene>
<feature type="signal peptide" evidence="1">
    <location>
        <begin position="1"/>
        <end position="24"/>
    </location>
</feature>
<name>A0A1R3GBU8_COCAP</name>
<evidence type="ECO:0000259" key="2">
    <source>
        <dbReference type="PROSITE" id="PS51277"/>
    </source>
</evidence>
<feature type="domain" description="BURP" evidence="2">
    <location>
        <begin position="295"/>
        <end position="510"/>
    </location>
</feature>
<sequence length="518" mass="58908">MVLRFISSLLLLCLLLLTCDHGDAVKDLKEKLSSINFNESCDQVDEEKTRYEVDAVEEKVALLERKYKPGYVVDEVDEKITRLENKYKPGYAVNEDEKIVLLENKYKPGYAVNEVDEKIARLESKYKPGYAVNEDEKITLLERKYKPGYAVDEAEEKITRLERKYKPGYAVDEADEKIAHLESKYKPGYAVNEDEKIVLLERKYNPGYAVGEANEKITRLESKYKPGYAVKEDEKIANLESKYKPGYVVKEVKGDNSTPLSSIIVEHHYTKHNHMEHVHRLDDDIGSEDVGVFTIEDIRAFHVGRKLSTFFAIRNPSLYPGFVPRQVADSIPFSSPDIPKILQFFSISPGSQKGKAIREAIKTCEIEPVRGETKICATSSEFMLEFLKNAFGENDFDFIRTSHPTMKRPILQNYTILESPREIESPRKVACHPLPYLYTIYMCHYDDTETKVFNVPLVGDNGDKVDAIIVCHMDTSAWSPDHVALTLLGAKPGISVCHALPEAHAVWIQSSPKKVAVM</sequence>
<dbReference type="AlphaFoldDB" id="A0A1R3GBU8"/>
<dbReference type="PANTHER" id="PTHR31236">
    <property type="entry name" value="BURP DOMAIN PROTEIN USPL1-LIKE"/>
    <property type="match status" value="1"/>
</dbReference>
<dbReference type="EMBL" id="AWWV01014650">
    <property type="protein sequence ID" value="OMO55537.1"/>
    <property type="molecule type" value="Genomic_DNA"/>
</dbReference>
<keyword evidence="1" id="KW-0732">Signal</keyword>
<dbReference type="STRING" id="210143.A0A1R3GBU8"/>
<dbReference type="OrthoDB" id="988511at2759"/>
<comment type="caution">
    <text evidence="3">The sequence shown here is derived from an EMBL/GenBank/DDBJ whole genome shotgun (WGS) entry which is preliminary data.</text>
</comment>
<dbReference type="Proteomes" id="UP000188268">
    <property type="component" value="Unassembled WGS sequence"/>
</dbReference>
<evidence type="ECO:0000313" key="4">
    <source>
        <dbReference type="Proteomes" id="UP000188268"/>
    </source>
</evidence>
<accession>A0A1R3GBU8</accession>
<protein>
    <recommendedName>
        <fullName evidence="2">BURP domain-containing protein</fullName>
    </recommendedName>
</protein>
<evidence type="ECO:0000313" key="3">
    <source>
        <dbReference type="EMBL" id="OMO55537.1"/>
    </source>
</evidence>
<dbReference type="SMART" id="SM01045">
    <property type="entry name" value="BURP"/>
    <property type="match status" value="1"/>
</dbReference>
<dbReference type="Pfam" id="PF03181">
    <property type="entry name" value="BURP"/>
    <property type="match status" value="1"/>
</dbReference>
<feature type="chain" id="PRO_5012819792" description="BURP domain-containing protein" evidence="1">
    <location>
        <begin position="25"/>
        <end position="518"/>
    </location>
</feature>
<dbReference type="InterPro" id="IPR044816">
    <property type="entry name" value="BURP"/>
</dbReference>
<keyword evidence="4" id="KW-1185">Reference proteome</keyword>
<dbReference type="Gramene" id="OMO55537">
    <property type="protein sequence ID" value="OMO55537"/>
    <property type="gene ID" value="CCACVL1_27192"/>
</dbReference>
<organism evidence="3 4">
    <name type="scientific">Corchorus capsularis</name>
    <name type="common">Jute</name>
    <dbReference type="NCBI Taxonomy" id="210143"/>
    <lineage>
        <taxon>Eukaryota</taxon>
        <taxon>Viridiplantae</taxon>
        <taxon>Streptophyta</taxon>
        <taxon>Embryophyta</taxon>
        <taxon>Tracheophyta</taxon>
        <taxon>Spermatophyta</taxon>
        <taxon>Magnoliopsida</taxon>
        <taxon>eudicotyledons</taxon>
        <taxon>Gunneridae</taxon>
        <taxon>Pentapetalae</taxon>
        <taxon>rosids</taxon>
        <taxon>malvids</taxon>
        <taxon>Malvales</taxon>
        <taxon>Malvaceae</taxon>
        <taxon>Grewioideae</taxon>
        <taxon>Apeibeae</taxon>
        <taxon>Corchorus</taxon>
    </lineage>
</organism>
<evidence type="ECO:0000256" key="1">
    <source>
        <dbReference type="SAM" id="SignalP"/>
    </source>
</evidence>
<reference evidence="3 4" key="1">
    <citation type="submission" date="2013-09" db="EMBL/GenBank/DDBJ databases">
        <title>Corchorus capsularis genome sequencing.</title>
        <authorList>
            <person name="Alam M."/>
            <person name="Haque M.S."/>
            <person name="Islam M.S."/>
            <person name="Emdad E.M."/>
            <person name="Islam M.M."/>
            <person name="Ahmed B."/>
            <person name="Halim A."/>
            <person name="Hossen Q.M.M."/>
            <person name="Hossain M.Z."/>
            <person name="Ahmed R."/>
            <person name="Khan M.M."/>
            <person name="Islam R."/>
            <person name="Rashid M.M."/>
            <person name="Khan S.A."/>
            <person name="Rahman M.S."/>
            <person name="Alam M."/>
        </authorList>
    </citation>
    <scope>NUCLEOTIDE SEQUENCE [LARGE SCALE GENOMIC DNA]</scope>
    <source>
        <strain evidence="4">cv. CVL-1</strain>
        <tissue evidence="3">Whole seedling</tissue>
    </source>
</reference>
<dbReference type="PANTHER" id="PTHR31236:SF59">
    <property type="entry name" value="BURP DOMAIN PROTEIN"/>
    <property type="match status" value="1"/>
</dbReference>
<dbReference type="InterPro" id="IPR004873">
    <property type="entry name" value="BURP_dom"/>
</dbReference>
<dbReference type="PROSITE" id="PS51277">
    <property type="entry name" value="BURP"/>
    <property type="match status" value="1"/>
</dbReference>